<dbReference type="RefSeq" id="XP_046012896.1">
    <property type="nucleotide sequence ID" value="XM_046153977.1"/>
</dbReference>
<dbReference type="GO" id="GO:0030151">
    <property type="term" value="F:molybdenum ion binding"/>
    <property type="evidence" value="ECO:0007669"/>
    <property type="project" value="InterPro"/>
</dbReference>
<dbReference type="Proteomes" id="UP000756346">
    <property type="component" value="Unassembled WGS sequence"/>
</dbReference>
<dbReference type="GO" id="GO:0003824">
    <property type="term" value="F:catalytic activity"/>
    <property type="evidence" value="ECO:0007669"/>
    <property type="project" value="InterPro"/>
</dbReference>
<evidence type="ECO:0000313" key="4">
    <source>
        <dbReference type="Proteomes" id="UP000756346"/>
    </source>
</evidence>
<name>A0A9P9BNF7_9PEZI</name>
<dbReference type="InterPro" id="IPR005302">
    <property type="entry name" value="MoCF_Sase_C"/>
</dbReference>
<feature type="compositionally biased region" description="Acidic residues" evidence="1">
    <location>
        <begin position="100"/>
        <end position="111"/>
    </location>
</feature>
<dbReference type="InterPro" id="IPR005303">
    <property type="entry name" value="MOCOS_middle"/>
</dbReference>
<protein>
    <recommendedName>
        <fullName evidence="2">MOSC domain-containing protein</fullName>
    </recommendedName>
</protein>
<evidence type="ECO:0000313" key="3">
    <source>
        <dbReference type="EMBL" id="KAH7031216.1"/>
    </source>
</evidence>
<dbReference type="GeneID" id="70183523"/>
<dbReference type="AlphaFoldDB" id="A0A9P9BNF7"/>
<dbReference type="SUPFAM" id="SSF141673">
    <property type="entry name" value="MOSC N-terminal domain-like"/>
    <property type="match status" value="2"/>
</dbReference>
<reference evidence="3" key="1">
    <citation type="journal article" date="2021" name="Nat. Commun.">
        <title>Genetic determinants of endophytism in the Arabidopsis root mycobiome.</title>
        <authorList>
            <person name="Mesny F."/>
            <person name="Miyauchi S."/>
            <person name="Thiergart T."/>
            <person name="Pickel B."/>
            <person name="Atanasova L."/>
            <person name="Karlsson M."/>
            <person name="Huettel B."/>
            <person name="Barry K.W."/>
            <person name="Haridas S."/>
            <person name="Chen C."/>
            <person name="Bauer D."/>
            <person name="Andreopoulos W."/>
            <person name="Pangilinan J."/>
            <person name="LaButti K."/>
            <person name="Riley R."/>
            <person name="Lipzen A."/>
            <person name="Clum A."/>
            <person name="Drula E."/>
            <person name="Henrissat B."/>
            <person name="Kohler A."/>
            <person name="Grigoriev I.V."/>
            <person name="Martin F.M."/>
            <person name="Hacquard S."/>
        </authorList>
    </citation>
    <scope>NUCLEOTIDE SEQUENCE</scope>
    <source>
        <strain evidence="3">MPI-CAGE-CH-0230</strain>
    </source>
</reference>
<evidence type="ECO:0000259" key="2">
    <source>
        <dbReference type="PROSITE" id="PS51340"/>
    </source>
</evidence>
<feature type="domain" description="MOSC" evidence="2">
    <location>
        <begin position="224"/>
        <end position="476"/>
    </location>
</feature>
<feature type="region of interest" description="Disordered" evidence="1">
    <location>
        <begin position="298"/>
        <end position="319"/>
    </location>
</feature>
<organism evidence="3 4">
    <name type="scientific">Microdochium trichocladiopsis</name>
    <dbReference type="NCBI Taxonomy" id="1682393"/>
    <lineage>
        <taxon>Eukaryota</taxon>
        <taxon>Fungi</taxon>
        <taxon>Dikarya</taxon>
        <taxon>Ascomycota</taxon>
        <taxon>Pezizomycotina</taxon>
        <taxon>Sordariomycetes</taxon>
        <taxon>Xylariomycetidae</taxon>
        <taxon>Xylariales</taxon>
        <taxon>Microdochiaceae</taxon>
        <taxon>Microdochium</taxon>
    </lineage>
</organism>
<proteinExistence type="predicted"/>
<feature type="region of interest" description="Disordered" evidence="1">
    <location>
        <begin position="349"/>
        <end position="370"/>
    </location>
</feature>
<keyword evidence="4" id="KW-1185">Reference proteome</keyword>
<gene>
    <name evidence="3" type="ORF">B0I36DRAFT_323432</name>
</gene>
<accession>A0A9P9BNF7</accession>
<feature type="region of interest" description="Disordered" evidence="1">
    <location>
        <begin position="92"/>
        <end position="111"/>
    </location>
</feature>
<dbReference type="Pfam" id="PF03476">
    <property type="entry name" value="MOSC_N"/>
    <property type="match status" value="1"/>
</dbReference>
<dbReference type="OrthoDB" id="17255at2759"/>
<dbReference type="GO" id="GO:0030170">
    <property type="term" value="F:pyridoxal phosphate binding"/>
    <property type="evidence" value="ECO:0007669"/>
    <property type="project" value="InterPro"/>
</dbReference>
<dbReference type="Pfam" id="PF03473">
    <property type="entry name" value="MOSC"/>
    <property type="match status" value="1"/>
</dbReference>
<evidence type="ECO:0000256" key="1">
    <source>
        <dbReference type="SAM" id="MobiDB-lite"/>
    </source>
</evidence>
<comment type="caution">
    <text evidence="3">The sequence shown here is derived from an EMBL/GenBank/DDBJ whole genome shotgun (WGS) entry which is preliminary data.</text>
</comment>
<dbReference type="PROSITE" id="PS51340">
    <property type="entry name" value="MOSC"/>
    <property type="match status" value="1"/>
</dbReference>
<sequence>MKISELYIYPIKSLRPCAVQRARLRVEGVEHDRRFMLLKVVAPKDAGADGASEASKSSSSAAAAATTSYKPVQVVKMPEAALFSQRLVVNGSDHHRPLDQDEQQQQDPDAEPDTIEVTYNIPETPVAPSHPSQSQPLLVPLQPTADFLRGCAIVDVSLMGSRGAGYRMGDPYDAWFSACLGYEAHLVYVGDFQRKILAHLPGGGGSGDVNGGMGGGLLPSGLSSTMSSYFPAGLLQSVFGSSASASPSAREPTLVYNESAPFLVTNRASLRDFSRRFEDEGSAGMDMTKFRPNIVVDEEHDDDRANDVKSPSAAGPEDGQVRMDTVAKADQLQPWEEDYWAELVISPAPTDAATSSSPPAKSTAITTSTAARRPQCTLELTANCGRCNSINVDYATGRTAKGEQGTALKKLMRDRRVDVGEKYTPIFGRYGYLVGAAVAGQQGGGLGGAVEDNNRRTGAIESEGVEVHVGDEVVVTRRNTEHGVWAWPKYKD</sequence>
<dbReference type="EMBL" id="JAGTJQ010000005">
    <property type="protein sequence ID" value="KAH7031216.1"/>
    <property type="molecule type" value="Genomic_DNA"/>
</dbReference>